<keyword evidence="2" id="KW-1185">Reference proteome</keyword>
<evidence type="ECO:0000313" key="1">
    <source>
        <dbReference type="EMBL" id="KAL2740138.1"/>
    </source>
</evidence>
<accession>A0ABD2C526</accession>
<dbReference type="Proteomes" id="UP001607302">
    <property type="component" value="Unassembled WGS sequence"/>
</dbReference>
<dbReference type="EMBL" id="JAUDFV010000020">
    <property type="protein sequence ID" value="KAL2740138.1"/>
    <property type="molecule type" value="Genomic_DNA"/>
</dbReference>
<name>A0ABD2C526_VESSQ</name>
<gene>
    <name evidence="1" type="ORF">V1478_000279</name>
</gene>
<proteinExistence type="predicted"/>
<dbReference type="AlphaFoldDB" id="A0ABD2C526"/>
<reference evidence="1 2" key="1">
    <citation type="journal article" date="2024" name="Ann. Entomol. Soc. Am.">
        <title>Genomic analyses of the southern and eastern yellowjacket wasps (Hymenoptera: Vespidae) reveal evolutionary signatures of social life.</title>
        <authorList>
            <person name="Catto M.A."/>
            <person name="Caine P.B."/>
            <person name="Orr S.E."/>
            <person name="Hunt B.G."/>
            <person name="Goodisman M.A.D."/>
        </authorList>
    </citation>
    <scope>NUCLEOTIDE SEQUENCE [LARGE SCALE GENOMIC DNA]</scope>
    <source>
        <strain evidence="1">233</strain>
        <tissue evidence="1">Head and thorax</tissue>
    </source>
</reference>
<protein>
    <submittedName>
        <fullName evidence="1">Uncharacterized protein</fullName>
    </submittedName>
</protein>
<evidence type="ECO:0000313" key="2">
    <source>
        <dbReference type="Proteomes" id="UP001607302"/>
    </source>
</evidence>
<organism evidence="1 2">
    <name type="scientific">Vespula squamosa</name>
    <name type="common">Southern yellow jacket</name>
    <name type="synonym">Wasp</name>
    <dbReference type="NCBI Taxonomy" id="30214"/>
    <lineage>
        <taxon>Eukaryota</taxon>
        <taxon>Metazoa</taxon>
        <taxon>Ecdysozoa</taxon>
        <taxon>Arthropoda</taxon>
        <taxon>Hexapoda</taxon>
        <taxon>Insecta</taxon>
        <taxon>Pterygota</taxon>
        <taxon>Neoptera</taxon>
        <taxon>Endopterygota</taxon>
        <taxon>Hymenoptera</taxon>
        <taxon>Apocrita</taxon>
        <taxon>Aculeata</taxon>
        <taxon>Vespoidea</taxon>
        <taxon>Vespidae</taxon>
        <taxon>Vespinae</taxon>
        <taxon>Vespula</taxon>
    </lineage>
</organism>
<sequence>MKEVEAFGCGTSGTTRKKRTVAFKLEVAGPRRFISVDRTEVSTPDSVARNKWSCLLTVSVRSDKNKKEKIGDMWQQKQMLLSCVHSVVLKLKQNKNIPEIMLLQCRQSVSISCCMFVENVLKHAATKGNRMFLFVAPVKT</sequence>
<comment type="caution">
    <text evidence="1">The sequence shown here is derived from an EMBL/GenBank/DDBJ whole genome shotgun (WGS) entry which is preliminary data.</text>
</comment>